<sequence length="58" mass="6758">MKYLLSYMSMFIAMIITLLLGGGFFTVIAFSMLTLIFSSFFWEKWLEITKKTETCANK</sequence>
<organism evidence="2">
    <name type="scientific">Staphylococcus phage HS04</name>
    <dbReference type="NCBI Taxonomy" id="3056398"/>
    <lineage>
        <taxon>Viruses</taxon>
    </lineage>
</organism>
<accession>A0AA49X3M5</accession>
<keyword evidence="1" id="KW-0812">Transmembrane</keyword>
<proteinExistence type="predicted"/>
<feature type="transmembrane region" description="Helical" evidence="1">
    <location>
        <begin position="12"/>
        <end position="42"/>
    </location>
</feature>
<keyword evidence="1" id="KW-1133">Transmembrane helix</keyword>
<protein>
    <submittedName>
        <fullName evidence="2">Uncharacterized protein</fullName>
    </submittedName>
</protein>
<reference evidence="2" key="1">
    <citation type="submission" date="2023-04" db="EMBL/GenBank/DDBJ databases">
        <title>The human skin virome in hidradenitis suppurativa patients.</title>
        <authorList>
            <person name="Jansen D."/>
        </authorList>
    </citation>
    <scope>NUCLEOTIDE SEQUENCE</scope>
    <source>
        <strain evidence="2">VC3_JansenPhageA</strain>
    </source>
</reference>
<dbReference type="EMBL" id="OQ890309">
    <property type="protein sequence ID" value="WLJ25393.1"/>
    <property type="molecule type" value="Genomic_DNA"/>
</dbReference>
<evidence type="ECO:0000313" key="2">
    <source>
        <dbReference type="EMBL" id="WLJ25393.1"/>
    </source>
</evidence>
<evidence type="ECO:0000256" key="1">
    <source>
        <dbReference type="SAM" id="Phobius"/>
    </source>
</evidence>
<keyword evidence="1" id="KW-0472">Membrane</keyword>
<name>A0AA49X3M5_9VIRU</name>